<evidence type="ECO:0000259" key="1">
    <source>
        <dbReference type="Pfam" id="PF03756"/>
    </source>
</evidence>
<dbReference type="AlphaFoldDB" id="A0A918Y6E9"/>
<organism evidence="2 3">
    <name type="scientific">Streptomyces naganishii JCM 4654</name>
    <dbReference type="NCBI Taxonomy" id="1306179"/>
    <lineage>
        <taxon>Bacteria</taxon>
        <taxon>Bacillati</taxon>
        <taxon>Actinomycetota</taxon>
        <taxon>Actinomycetes</taxon>
        <taxon>Kitasatosporales</taxon>
        <taxon>Streptomycetaceae</taxon>
        <taxon>Streptomyces</taxon>
    </lineage>
</organism>
<dbReference type="EMBL" id="BMVF01000013">
    <property type="protein sequence ID" value="GHD92850.1"/>
    <property type="molecule type" value="Genomic_DNA"/>
</dbReference>
<evidence type="ECO:0000313" key="3">
    <source>
        <dbReference type="Proteomes" id="UP000608955"/>
    </source>
</evidence>
<protein>
    <submittedName>
        <fullName evidence="2">Adhesin</fullName>
    </submittedName>
</protein>
<name>A0A918Y6E9_9ACTN</name>
<comment type="caution">
    <text evidence="2">The sequence shown here is derived from an EMBL/GenBank/DDBJ whole genome shotgun (WGS) entry which is preliminary data.</text>
</comment>
<dbReference type="GO" id="GO:0016740">
    <property type="term" value="F:transferase activity"/>
    <property type="evidence" value="ECO:0007669"/>
    <property type="project" value="InterPro"/>
</dbReference>
<reference evidence="2" key="2">
    <citation type="submission" date="2020-09" db="EMBL/GenBank/DDBJ databases">
        <authorList>
            <person name="Sun Q."/>
            <person name="Ohkuma M."/>
        </authorList>
    </citation>
    <scope>NUCLEOTIDE SEQUENCE</scope>
    <source>
        <strain evidence="2">JCM 4654</strain>
    </source>
</reference>
<accession>A0A918Y6E9</accession>
<feature type="domain" description="A-factor biosynthesis hotdog" evidence="1">
    <location>
        <begin position="2"/>
        <end position="129"/>
    </location>
</feature>
<keyword evidence="3" id="KW-1185">Reference proteome</keyword>
<dbReference type="InterPro" id="IPR047757">
    <property type="entry name" value="AfsA-like"/>
</dbReference>
<dbReference type="NCBIfam" id="NF041195">
    <property type="entry name" value="ScbA_BarX_GamBu"/>
    <property type="match status" value="1"/>
</dbReference>
<dbReference type="InterPro" id="IPR005509">
    <property type="entry name" value="AfsA_hotdog_dom"/>
</dbReference>
<sequence length="273" mass="29928">MAEVFLTDWAPGQPDGFVVSAQWPRGHSFFLQRSGYQDPLLIAESVRQVGSLIAHAEFGVPLGHHFLMHNLSYTVTEQGLATAPIPTEVEMRVTCHDLSKRGGQLTGMRYQVTLVRDGRSVGFAEADFNCLSPRVYQRLRGRRPTSVAPARGQVVPPASVGRVLPSDVVLLAPEKASHRWQLHLDTRHPILFDHPVDHVPGMVLMEAARQAAQAVHPLPVLALGMDSTFSRFAELDAPCWIEAEVAEDSGLVHVTGTQNGSTVFTAHVTTWHA</sequence>
<feature type="domain" description="A-factor biosynthesis hotdog" evidence="1">
    <location>
        <begin position="160"/>
        <end position="259"/>
    </location>
</feature>
<proteinExistence type="predicted"/>
<dbReference type="Proteomes" id="UP000608955">
    <property type="component" value="Unassembled WGS sequence"/>
</dbReference>
<evidence type="ECO:0000313" key="2">
    <source>
        <dbReference type="EMBL" id="GHD92850.1"/>
    </source>
</evidence>
<dbReference type="Pfam" id="PF03756">
    <property type="entry name" value="AfsA"/>
    <property type="match status" value="2"/>
</dbReference>
<reference evidence="2" key="1">
    <citation type="journal article" date="2014" name="Int. J. Syst. Evol. Microbiol.">
        <title>Complete genome sequence of Corynebacterium casei LMG S-19264T (=DSM 44701T), isolated from a smear-ripened cheese.</title>
        <authorList>
            <consortium name="US DOE Joint Genome Institute (JGI-PGF)"/>
            <person name="Walter F."/>
            <person name="Albersmeier A."/>
            <person name="Kalinowski J."/>
            <person name="Ruckert C."/>
        </authorList>
    </citation>
    <scope>NUCLEOTIDE SEQUENCE</scope>
    <source>
        <strain evidence="2">JCM 4654</strain>
    </source>
</reference>
<gene>
    <name evidence="2" type="ORF">GCM10010508_47320</name>
</gene>